<keyword evidence="2" id="KW-1185">Reference proteome</keyword>
<name>A0ACC5U530_9FLAO</name>
<gene>
    <name evidence="1" type="ORF">KO493_01290</name>
</gene>
<dbReference type="EMBL" id="JAHKPD010000006">
    <property type="protein sequence ID" value="MBU2949330.1"/>
    <property type="molecule type" value="Genomic_DNA"/>
</dbReference>
<evidence type="ECO:0000313" key="1">
    <source>
        <dbReference type="EMBL" id="MBU2949330.1"/>
    </source>
</evidence>
<proteinExistence type="predicted"/>
<reference evidence="1" key="1">
    <citation type="submission" date="2021-05" db="EMBL/GenBank/DDBJ databases">
        <title>Draft genomes of bacteria isolated from model marine particles.</title>
        <authorList>
            <person name="Datta M.S."/>
            <person name="Schwartzman J.A."/>
            <person name="Enke T.N."/>
            <person name="Saavedra J."/>
            <person name="Cermak N."/>
            <person name="Cordero O.X."/>
        </authorList>
    </citation>
    <scope>NUCLEOTIDE SEQUENCE</scope>
    <source>
        <strain evidence="1">I2M19</strain>
    </source>
</reference>
<organism evidence="1 2">
    <name type="scientific">Pseudotamlana agarivorans</name>
    <dbReference type="NCBI Taxonomy" id="481183"/>
    <lineage>
        <taxon>Bacteria</taxon>
        <taxon>Pseudomonadati</taxon>
        <taxon>Bacteroidota</taxon>
        <taxon>Flavobacteriia</taxon>
        <taxon>Flavobacteriales</taxon>
        <taxon>Flavobacteriaceae</taxon>
        <taxon>Pseudotamlana</taxon>
    </lineage>
</organism>
<protein>
    <submittedName>
        <fullName evidence="1">RteC domain-containing protein</fullName>
    </submittedName>
</protein>
<accession>A0ACC5U530</accession>
<sequence length="278" mass="33021">MDFKKKNKNLLFDLDEIKYSSNGIIERSNKSIIACRNLLNTYRKSVVIDGFKSTEEEIEFFKKIKQTPFTQLIYYSEIRSFEIQFPKVGSNQQRKYVKKKLGKLNRFFLYNMDFVQYIESKQTHLDKQFFTRDYFDNVPITSSKFYFQDPDFCTPYDLLLGKLKASKRFINYLQNRLLDAKKSRYKNELELNNLTELEWTSSKTALTELVYALYHSRVINNGKSDIKEIASTFESVFHFKLGDYYKTFADIKSRKISRTKFLDNLSASLLSHIENSEE</sequence>
<evidence type="ECO:0000313" key="2">
    <source>
        <dbReference type="Proteomes" id="UP001647509"/>
    </source>
</evidence>
<comment type="caution">
    <text evidence="1">The sequence shown here is derived from an EMBL/GenBank/DDBJ whole genome shotgun (WGS) entry which is preliminary data.</text>
</comment>
<dbReference type="Proteomes" id="UP001647509">
    <property type="component" value="Unassembled WGS sequence"/>
</dbReference>